<dbReference type="InterPro" id="IPR057366">
    <property type="entry name" value="TRPM-like"/>
</dbReference>
<dbReference type="Proteomes" id="UP001515480">
    <property type="component" value="Unassembled WGS sequence"/>
</dbReference>
<evidence type="ECO:0000256" key="8">
    <source>
        <dbReference type="SAM" id="MobiDB-lite"/>
    </source>
</evidence>
<comment type="subcellular location">
    <subcellularLocation>
        <location evidence="1">Membrane</location>
        <topology evidence="1">Multi-pass membrane protein</topology>
    </subcellularLocation>
</comment>
<protein>
    <recommendedName>
        <fullName evidence="14">Transient receptor potential cation channel subfamily M member 2</fullName>
    </recommendedName>
</protein>
<reference evidence="12 13" key="1">
    <citation type="journal article" date="2024" name="Science">
        <title>Giant polyketide synthase enzymes in the biosynthesis of giant marine polyether toxins.</title>
        <authorList>
            <person name="Fallon T.R."/>
            <person name="Shende V.V."/>
            <person name="Wierzbicki I.H."/>
            <person name="Pendleton A.L."/>
            <person name="Watervoot N.F."/>
            <person name="Auber R.P."/>
            <person name="Gonzalez D.J."/>
            <person name="Wisecaver J.H."/>
            <person name="Moore B.S."/>
        </authorList>
    </citation>
    <scope>NUCLEOTIDE SEQUENCE [LARGE SCALE GENOMIC DNA]</scope>
    <source>
        <strain evidence="12 13">12B1</strain>
    </source>
</reference>
<evidence type="ECO:0000256" key="5">
    <source>
        <dbReference type="ARBA" id="ARBA00023065"/>
    </source>
</evidence>
<proteinExistence type="predicted"/>
<accession>A0AB34J9U0</accession>
<feature type="transmembrane region" description="Helical" evidence="9">
    <location>
        <begin position="914"/>
        <end position="936"/>
    </location>
</feature>
<organism evidence="12 13">
    <name type="scientific">Prymnesium parvum</name>
    <name type="common">Toxic golden alga</name>
    <dbReference type="NCBI Taxonomy" id="97485"/>
    <lineage>
        <taxon>Eukaryota</taxon>
        <taxon>Haptista</taxon>
        <taxon>Haptophyta</taxon>
        <taxon>Prymnesiophyceae</taxon>
        <taxon>Prymnesiales</taxon>
        <taxon>Prymnesiaceae</taxon>
        <taxon>Prymnesium</taxon>
    </lineage>
</organism>
<evidence type="ECO:0000259" key="11">
    <source>
        <dbReference type="Pfam" id="PF25508"/>
    </source>
</evidence>
<evidence type="ECO:0000256" key="7">
    <source>
        <dbReference type="ARBA" id="ARBA00023303"/>
    </source>
</evidence>
<dbReference type="InterPro" id="IPR050927">
    <property type="entry name" value="TRPM"/>
</dbReference>
<dbReference type="PANTHER" id="PTHR13800:SF12">
    <property type="entry name" value="TRANSIENT RECEPTOR POTENTIAL CATION CHANNEL SUBFAMILY M MEMBER-LIKE 2"/>
    <property type="match status" value="1"/>
</dbReference>
<feature type="transmembrane region" description="Helical" evidence="9">
    <location>
        <begin position="957"/>
        <end position="974"/>
    </location>
</feature>
<dbReference type="GO" id="GO:0099604">
    <property type="term" value="F:ligand-gated calcium channel activity"/>
    <property type="evidence" value="ECO:0007669"/>
    <property type="project" value="TreeGrafter"/>
</dbReference>
<evidence type="ECO:0000256" key="1">
    <source>
        <dbReference type="ARBA" id="ARBA00004141"/>
    </source>
</evidence>
<feature type="compositionally biased region" description="Low complexity" evidence="8">
    <location>
        <begin position="43"/>
        <end position="58"/>
    </location>
</feature>
<feature type="transmembrane region" description="Helical" evidence="9">
    <location>
        <begin position="1095"/>
        <end position="1117"/>
    </location>
</feature>
<dbReference type="Pfam" id="PF18139">
    <property type="entry name" value="LSDAT_euk"/>
    <property type="match status" value="1"/>
</dbReference>
<keyword evidence="5" id="KW-0406">Ion transport</keyword>
<keyword evidence="7" id="KW-0407">Ion channel</keyword>
<keyword evidence="3 9" id="KW-0812">Transmembrane</keyword>
<gene>
    <name evidence="12" type="ORF">AB1Y20_002239</name>
</gene>
<keyword evidence="13" id="KW-1185">Reference proteome</keyword>
<evidence type="ECO:0000259" key="10">
    <source>
        <dbReference type="Pfam" id="PF18139"/>
    </source>
</evidence>
<evidence type="ECO:0000313" key="12">
    <source>
        <dbReference type="EMBL" id="KAL1515620.1"/>
    </source>
</evidence>
<feature type="transmembrane region" description="Helical" evidence="9">
    <location>
        <begin position="1032"/>
        <end position="1050"/>
    </location>
</feature>
<evidence type="ECO:0000256" key="9">
    <source>
        <dbReference type="SAM" id="Phobius"/>
    </source>
</evidence>
<keyword evidence="2" id="KW-0813">Transport</keyword>
<dbReference type="Pfam" id="PF25508">
    <property type="entry name" value="TRPM2"/>
    <property type="match status" value="1"/>
</dbReference>
<keyword evidence="4 9" id="KW-1133">Transmembrane helix</keyword>
<evidence type="ECO:0000256" key="4">
    <source>
        <dbReference type="ARBA" id="ARBA00022989"/>
    </source>
</evidence>
<feature type="domain" description="TRPM-like" evidence="11">
    <location>
        <begin position="636"/>
        <end position="732"/>
    </location>
</feature>
<feature type="region of interest" description="Disordered" evidence="8">
    <location>
        <begin position="26"/>
        <end position="62"/>
    </location>
</feature>
<dbReference type="InterPro" id="IPR041491">
    <property type="entry name" value="TRPM_SLOG"/>
</dbReference>
<sequence length="1289" mass="144196">MGETATCSRAISSDLTMERAVVAFAEPPREEIEAGPPEVMQDSGSGASSAPRPAQGPGNTSVTCPLRCVSKFGRNSKARRSENIAQQGSRLNTTVDKNDPLRLLKRNDHDRTALYGAIKFPTSKGSAAKWACVAHDSSPDLIIKMFKGSAWKLSPPRVVISVTGAARFSDESQLSDRVEMQFRRGLQRAVLATNGWIVTGGTSKGVMGMVGRMMQDLDESVAEEIVLLGVASWGVIAEHAEMNQMQPGKIFNYPDPDIVPLRGARLDSNHTHFLLVEDGTEWQFGAEIQLRSALEHALSRWSQETSGGIDAPKVLLVVGGGIGTLRTVLQQLQSKTPVVVIEEGGGASRHLHLFWSKGEAVAKAMVLAELKDMAPSDQDMYVELLSTIIPLGRKRQDANNTEQLSFFIGSNVQGSRNELDQVILRAILSDCERTVDAVMHAVLWGQPSIIRHQLQCSREADPHGLGQAFEQALLAAQRSHNYEARRVLQELIKFNVQPSHVRFDLLFENVKQSRHLEMLRGWRDKSSCSDGPPVKAMRASRSRSDGETIVASGRRGRSRFAEVVLDVYHGLRRSCLGSDRMRMSQSSGLRVGTEREAGINQLSEEFEFAGYDVFTRERVMSHYRACAVWNKGFAARKQTQHSHQAFPPEWIDLMMWAVLNGRTVLARPLFEKTEEPLRAALMASRYCQRRALLESHPVEKDGWMEQAGTYEEWAMGVLDAVTDSSDAVQLLTMIPRKRGRPMWPRSVMDSATSDEFPCQRFVAHKHCQKVLDDYWSGDFPGSRVRISTAANVSSVALQILFCGFLPDWLSSCAIIRRQADDIMQVEELSPVTDDDDADFFTSMFTLGDTSGFWWSWWSFWGIPKVRYTCHSIALFVYVGLISMLVGFPTGWLSHSGELEPSMLELMQPETQQPTGITELMIWLSTLGTFVDDIAAISRGWRKRDELKAYFGDSWHQINLVFSGLMLTCFVLRVISSAYSPDTQPVLLEASRCLLAVAICVLFLRLLGALAIFPNVGVMTGIFMSMLRDSTPFLAMISVFTFGFGVAYTALQPSPTLFGDRQWSERSWARPFWSIVGYTYTPDQLDAADEPGIVRVVLPLLLFVYSLIVCVMIVNLMIAQISASFTELQISSNNFRLFQRVKLLKEYKDVKRAPPPLNLVLHPIVLLMRCVHNVHEQRSGFSSQKNSTTSKELRSKEQTALRSYIKLSKSFDAQTIESRVKRVDEGIDRLEDEMRRGFDWLTTRVDRMQMGSPDALLDSLQVISKQNAALQEEMRALKSSMMGTLSMETV</sequence>
<dbReference type="GO" id="GO:0005886">
    <property type="term" value="C:plasma membrane"/>
    <property type="evidence" value="ECO:0007669"/>
    <property type="project" value="TreeGrafter"/>
</dbReference>
<keyword evidence="6 9" id="KW-0472">Membrane</keyword>
<evidence type="ECO:0008006" key="14">
    <source>
        <dbReference type="Google" id="ProtNLM"/>
    </source>
</evidence>
<dbReference type="Gene3D" id="3.40.50.450">
    <property type="match status" value="1"/>
</dbReference>
<name>A0AB34J9U0_PRYPA</name>
<feature type="domain" description="TRPM SLOG" evidence="10">
    <location>
        <begin position="128"/>
        <end position="349"/>
    </location>
</feature>
<evidence type="ECO:0000313" key="13">
    <source>
        <dbReference type="Proteomes" id="UP001515480"/>
    </source>
</evidence>
<evidence type="ECO:0000256" key="6">
    <source>
        <dbReference type="ARBA" id="ARBA00023136"/>
    </source>
</evidence>
<feature type="transmembrane region" description="Helical" evidence="9">
    <location>
        <begin position="872"/>
        <end position="894"/>
    </location>
</feature>
<comment type="caution">
    <text evidence="12">The sequence shown here is derived from an EMBL/GenBank/DDBJ whole genome shotgun (WGS) entry which is preliminary data.</text>
</comment>
<feature type="transmembrane region" description="Helical" evidence="9">
    <location>
        <begin position="994"/>
        <end position="1012"/>
    </location>
</feature>
<feature type="compositionally biased region" description="Polar residues" evidence="8">
    <location>
        <begin position="83"/>
        <end position="94"/>
    </location>
</feature>
<evidence type="ECO:0000256" key="2">
    <source>
        <dbReference type="ARBA" id="ARBA00022448"/>
    </source>
</evidence>
<feature type="region of interest" description="Disordered" evidence="8">
    <location>
        <begin position="75"/>
        <end position="94"/>
    </location>
</feature>
<evidence type="ECO:0000256" key="3">
    <source>
        <dbReference type="ARBA" id="ARBA00022692"/>
    </source>
</evidence>
<dbReference type="EMBL" id="JBGBPQ010000011">
    <property type="protein sequence ID" value="KAL1515620.1"/>
    <property type="molecule type" value="Genomic_DNA"/>
</dbReference>
<dbReference type="PANTHER" id="PTHR13800">
    <property type="entry name" value="TRANSIENT RECEPTOR POTENTIAL CATION CHANNEL, SUBFAMILY M, MEMBER 6"/>
    <property type="match status" value="1"/>
</dbReference>